<dbReference type="GO" id="GO:0016197">
    <property type="term" value="P:endosomal transport"/>
    <property type="evidence" value="ECO:0007669"/>
    <property type="project" value="TreeGrafter"/>
</dbReference>
<dbReference type="PROSITE" id="PS50002">
    <property type="entry name" value="SH3"/>
    <property type="match status" value="1"/>
</dbReference>
<dbReference type="GO" id="GO:0030659">
    <property type="term" value="C:cytoplasmic vesicle membrane"/>
    <property type="evidence" value="ECO:0007669"/>
    <property type="project" value="UniProtKB-SubCell"/>
</dbReference>
<dbReference type="PANTHER" id="PTHR45827">
    <property type="entry name" value="SORTING NEXIN"/>
    <property type="match status" value="1"/>
</dbReference>
<keyword evidence="3 8" id="KW-0728">SH3 domain</keyword>
<dbReference type="SUPFAM" id="SSF50044">
    <property type="entry name" value="SH3-domain"/>
    <property type="match status" value="1"/>
</dbReference>
<dbReference type="AlphaFoldDB" id="A0AAV1ZJB1"/>
<feature type="domain" description="SH3" evidence="9">
    <location>
        <begin position="12"/>
        <end position="74"/>
    </location>
</feature>
<evidence type="ECO:0000256" key="1">
    <source>
        <dbReference type="ARBA" id="ARBA00004156"/>
    </source>
</evidence>
<feature type="binding site" evidence="7">
    <location>
        <position position="277"/>
    </location>
    <ligand>
        <name>a 1,2-diacyl-sn-glycero-3-phospho-(1D-myo-inositol-4,5-bisphosphate)</name>
        <dbReference type="ChEBI" id="CHEBI:58456"/>
    </ligand>
</feature>
<dbReference type="Gene3D" id="2.30.30.40">
    <property type="entry name" value="SH3 Domains"/>
    <property type="match status" value="1"/>
</dbReference>
<dbReference type="PRINTS" id="PR00452">
    <property type="entry name" value="SH3DOMAIN"/>
</dbReference>
<dbReference type="Pfam" id="PF00787">
    <property type="entry name" value="PX"/>
    <property type="match status" value="1"/>
</dbReference>
<dbReference type="SMART" id="SM00312">
    <property type="entry name" value="PX"/>
    <property type="match status" value="1"/>
</dbReference>
<reference evidence="11 12" key="1">
    <citation type="submission" date="2024-04" db="EMBL/GenBank/DDBJ databases">
        <authorList>
            <person name="Rising A."/>
            <person name="Reimegard J."/>
            <person name="Sonavane S."/>
            <person name="Akerstrom W."/>
            <person name="Nylinder S."/>
            <person name="Hedman E."/>
            <person name="Kallberg Y."/>
        </authorList>
    </citation>
    <scope>NUCLEOTIDE SEQUENCE [LARGE SCALE GENOMIC DNA]</scope>
</reference>
<proteinExistence type="inferred from homology"/>
<dbReference type="GO" id="GO:0005886">
    <property type="term" value="C:plasma membrane"/>
    <property type="evidence" value="ECO:0007669"/>
    <property type="project" value="TreeGrafter"/>
</dbReference>
<evidence type="ECO:0000256" key="3">
    <source>
        <dbReference type="ARBA" id="ARBA00022443"/>
    </source>
</evidence>
<evidence type="ECO:0000256" key="7">
    <source>
        <dbReference type="PIRSR" id="PIRSR027744-1"/>
    </source>
</evidence>
<dbReference type="InterPro" id="IPR001683">
    <property type="entry name" value="PX_dom"/>
</dbReference>
<dbReference type="Pfam" id="PF10456">
    <property type="entry name" value="BAR_3_WASP_bdg"/>
    <property type="match status" value="1"/>
</dbReference>
<dbReference type="CDD" id="cd07626">
    <property type="entry name" value="BAR_SNX9_like"/>
    <property type="match status" value="1"/>
</dbReference>
<dbReference type="InterPro" id="IPR036028">
    <property type="entry name" value="SH3-like_dom_sf"/>
</dbReference>
<comment type="similarity">
    <text evidence="2 6">Belongs to the sorting nexin family.</text>
</comment>
<dbReference type="GO" id="GO:0015031">
    <property type="term" value="P:protein transport"/>
    <property type="evidence" value="ECO:0007669"/>
    <property type="project" value="InterPro"/>
</dbReference>
<dbReference type="Proteomes" id="UP001497382">
    <property type="component" value="Unassembled WGS sequence"/>
</dbReference>
<dbReference type="InterPro" id="IPR036871">
    <property type="entry name" value="PX_dom_sf"/>
</dbReference>
<feature type="domain" description="PX" evidence="10">
    <location>
        <begin position="201"/>
        <end position="311"/>
    </location>
</feature>
<dbReference type="CDD" id="cd06862">
    <property type="entry name" value="PX_SNX9_18_like"/>
    <property type="match status" value="1"/>
</dbReference>
<gene>
    <name evidence="11" type="ORF">LARSCL_LOCUS5242</name>
</gene>
<accession>A0AAV1ZJB1</accession>
<dbReference type="FunFam" id="3.30.1520.10:FF:000004">
    <property type="entry name" value="Sorting nexin"/>
    <property type="match status" value="1"/>
</dbReference>
<dbReference type="Gene3D" id="1.20.1270.60">
    <property type="entry name" value="Arfaptin homology (AH) domain/BAR domain"/>
    <property type="match status" value="1"/>
</dbReference>
<evidence type="ECO:0000256" key="5">
    <source>
        <dbReference type="ARBA" id="ARBA00023329"/>
    </source>
</evidence>
<dbReference type="PANTHER" id="PTHR45827:SF1">
    <property type="entry name" value="SORTING NEXIN"/>
    <property type="match status" value="1"/>
</dbReference>
<dbReference type="CDD" id="cd11763">
    <property type="entry name" value="SH3_SNX9_like"/>
    <property type="match status" value="1"/>
</dbReference>
<organism evidence="11 12">
    <name type="scientific">Larinioides sclopetarius</name>
    <dbReference type="NCBI Taxonomy" id="280406"/>
    <lineage>
        <taxon>Eukaryota</taxon>
        <taxon>Metazoa</taxon>
        <taxon>Ecdysozoa</taxon>
        <taxon>Arthropoda</taxon>
        <taxon>Chelicerata</taxon>
        <taxon>Arachnida</taxon>
        <taxon>Araneae</taxon>
        <taxon>Araneomorphae</taxon>
        <taxon>Entelegynae</taxon>
        <taxon>Araneoidea</taxon>
        <taxon>Araneidae</taxon>
        <taxon>Larinioides</taxon>
    </lineage>
</organism>
<protein>
    <recommendedName>
        <fullName evidence="6">Sorting nexin</fullName>
    </recommendedName>
</protein>
<dbReference type="Gene3D" id="3.30.1520.10">
    <property type="entry name" value="Phox-like domain"/>
    <property type="match status" value="1"/>
</dbReference>
<keyword evidence="4" id="KW-0472">Membrane</keyword>
<dbReference type="PROSITE" id="PS50195">
    <property type="entry name" value="PX"/>
    <property type="match status" value="1"/>
</dbReference>
<evidence type="ECO:0000313" key="12">
    <source>
        <dbReference type="Proteomes" id="UP001497382"/>
    </source>
</evidence>
<evidence type="ECO:0000256" key="2">
    <source>
        <dbReference type="ARBA" id="ARBA00010883"/>
    </source>
</evidence>
<evidence type="ECO:0000259" key="10">
    <source>
        <dbReference type="PROSITE" id="PS50195"/>
    </source>
</evidence>
<dbReference type="GO" id="GO:0000278">
    <property type="term" value="P:mitotic cell cycle"/>
    <property type="evidence" value="ECO:0007669"/>
    <property type="project" value="InterPro"/>
</dbReference>
<evidence type="ECO:0000256" key="8">
    <source>
        <dbReference type="PROSITE-ProRule" id="PRU00192"/>
    </source>
</evidence>
<keyword evidence="12" id="KW-1185">Reference proteome</keyword>
<comment type="caution">
    <text evidence="11">The sequence shown here is derived from an EMBL/GenBank/DDBJ whole genome shotgun (WGS) entry which is preliminary data.</text>
</comment>
<dbReference type="SUPFAM" id="SSF64268">
    <property type="entry name" value="PX domain"/>
    <property type="match status" value="1"/>
</dbReference>
<dbReference type="PIRSF" id="PIRSF027744">
    <property type="entry name" value="Snx9"/>
    <property type="match status" value="1"/>
</dbReference>
<dbReference type="InterPro" id="IPR019497">
    <property type="entry name" value="Sorting_nexin_WASP-bd-dom"/>
</dbReference>
<dbReference type="Pfam" id="PF14604">
    <property type="entry name" value="SH3_9"/>
    <property type="match status" value="1"/>
</dbReference>
<dbReference type="GO" id="GO:0035091">
    <property type="term" value="F:phosphatidylinositol binding"/>
    <property type="evidence" value="ECO:0007669"/>
    <property type="project" value="InterPro"/>
</dbReference>
<evidence type="ECO:0000256" key="4">
    <source>
        <dbReference type="ARBA" id="ARBA00023136"/>
    </source>
</evidence>
<dbReference type="InterPro" id="IPR014536">
    <property type="entry name" value="Snx9_fam"/>
</dbReference>
<evidence type="ECO:0000313" key="11">
    <source>
        <dbReference type="EMBL" id="CAL1270339.1"/>
    </source>
</evidence>
<name>A0AAV1ZJB1_9ARAC</name>
<dbReference type="SUPFAM" id="SSF103657">
    <property type="entry name" value="BAR/IMD domain-like"/>
    <property type="match status" value="1"/>
</dbReference>
<feature type="binding site" evidence="7">
    <location>
        <position position="237"/>
    </location>
    <ligand>
        <name>a 1,2-diacyl-sn-glycero-3-phospho-(1D-myo-inositol-4,5-bisphosphate)</name>
        <dbReference type="ChEBI" id="CHEBI:58456"/>
    </ligand>
</feature>
<dbReference type="EMBL" id="CAXIEN010000048">
    <property type="protein sequence ID" value="CAL1270339.1"/>
    <property type="molecule type" value="Genomic_DNA"/>
</dbReference>
<comment type="subcellular location">
    <subcellularLocation>
        <location evidence="1">Cytoplasmic vesicle membrane</location>
    </subcellularLocation>
</comment>
<dbReference type="InterPro" id="IPR001452">
    <property type="entry name" value="SH3_domain"/>
</dbReference>
<dbReference type="GO" id="GO:0097320">
    <property type="term" value="P:plasma membrane tubulation"/>
    <property type="evidence" value="ECO:0007669"/>
    <property type="project" value="TreeGrafter"/>
</dbReference>
<feature type="binding site" evidence="7">
    <location>
        <position position="239"/>
    </location>
    <ligand>
        <name>a 1,2-diacyl-sn-glycero-3-phospho-(1D-myo-inositol-4,5-bisphosphate)</name>
        <dbReference type="ChEBI" id="CHEBI:58456"/>
    </ligand>
</feature>
<dbReference type="InterPro" id="IPR027267">
    <property type="entry name" value="AH/BAR_dom_sf"/>
</dbReference>
<keyword evidence="5" id="KW-0968">Cytoplasmic vesicle</keyword>
<evidence type="ECO:0000256" key="6">
    <source>
        <dbReference type="PIRNR" id="PIRNR027744"/>
    </source>
</evidence>
<dbReference type="GO" id="GO:0006897">
    <property type="term" value="P:endocytosis"/>
    <property type="evidence" value="ECO:0007669"/>
    <property type="project" value="TreeGrafter"/>
</dbReference>
<dbReference type="SMART" id="SM00326">
    <property type="entry name" value="SH3"/>
    <property type="match status" value="1"/>
</dbReference>
<evidence type="ECO:0000259" key="9">
    <source>
        <dbReference type="PROSITE" id="PS50002"/>
    </source>
</evidence>
<sequence>MHIIDKGTVYVVQKFTVRALYDFDAQPGSGELSIAANEILTVTNQDVGEGWWEGVNSHGQKGLFPAGYVEAASSAPPPAMPPPPPPADAQITAFSESVLPGVDAVDDWDDDWDDDDSEPGAIQNQVSNASLATTRETRDSQRAIESRGTLKKSFNRFSTFVKSGGEGYILGETKISVPTEQCITIIETNGEIQWLESTSPYTCSVDSPNKKTKLKGLKSFIAYQLRPSFNNLAVSRRYKHFDWLHERLEEKFTLIPIPPLPDKQISGRYEKDFIDHRKNQLQMWVNRICRHPVLSQSEVWMHFLTCTDDKRWKSGKRNAEKDKLIGGSFFHAISTPSIPLENGNVEKQIDLFNRFVMKMDDSVKQLFNVAVDQHKRYAGPVKKEIQRMSESFNDLGTAFGMYSSEHSDSLTTAIKYTASVYEDLGKMYEEQPKYDAEPMADVLHEYKGMLAAWPDVLHIQKSALNKVAEHKKLAEDGRLSQDDVAAISQRTDVISYATLAEINHFHNERVAYFKSMMETYLTAQIDFYQRITTKLQETLTYFQAS</sequence>